<organism evidence="3 4">
    <name type="scientific">Spirosoma liriopis</name>
    <dbReference type="NCBI Taxonomy" id="2937440"/>
    <lineage>
        <taxon>Bacteria</taxon>
        <taxon>Pseudomonadati</taxon>
        <taxon>Bacteroidota</taxon>
        <taxon>Cytophagia</taxon>
        <taxon>Cytophagales</taxon>
        <taxon>Cytophagaceae</taxon>
        <taxon>Spirosoma</taxon>
    </lineage>
</organism>
<feature type="transmembrane region" description="Helical" evidence="2">
    <location>
        <begin position="12"/>
        <end position="34"/>
    </location>
</feature>
<feature type="transmembrane region" description="Helical" evidence="2">
    <location>
        <begin position="528"/>
        <end position="547"/>
    </location>
</feature>
<dbReference type="PANTHER" id="PTHR32063:SF28">
    <property type="entry name" value="BLR2861 PROTEIN"/>
    <property type="match status" value="1"/>
</dbReference>
<feature type="region of interest" description="Disordered" evidence="1">
    <location>
        <begin position="1017"/>
        <end position="1048"/>
    </location>
</feature>
<feature type="transmembrane region" description="Helical" evidence="2">
    <location>
        <begin position="360"/>
        <end position="380"/>
    </location>
</feature>
<sequence>MSLPELSLNRPVFAMVMSIVIVLFGIIGFTFLGVREYPAIDPPVITVRTNYTGANPDIVESQITEPIEKSLNSIEGIRTISSNSALGASTITVEFNLDANLEQAANDVRDKVSQAQRQLPQDIDAPPVVTKADANSDPIIFMTVQSTTRNPTQLSDYAENVLQERLQTIPGVSQANIYGLKRQAMRLWIDPIKLSAYRLTAQDIQSALTAQNVELPSGKVYGNNTELTVKAVGRLTTEEDFNNLILRQTANQIVRFKDVGSAVLGAENEETLSKQNGAVGVILVLIPQPGANYVSIADEFYKRFDQLKKDLPSDILVNVGIDRSTFIRRAIEEVGETLIISFVLVVLVIYFFFRDWLIAFRPLIDIPVSLIGAFFIMYVADFSINVLTLLGIVLATGLVVDDGIVVTENIFKKIEDGMDTKEAAREGSNEIFFAVLATSITLAIVFLPIIFLEGFVGRLFREFGIVVAGAVLISAFVSLTLTPVLSVKLTSKNHGKDSWFYKKTEPFFQWLDQSYRDSLNGFMRKRGWAFVMIGACAVIIFGIGSLLKSELAPLEDRGRTRIAITSPEGTSYESQAATTDRVMQLVLDSIPETRLAFSVVAPGFSGAGAVNSSFVMINMVEPSERKRSQQEIVDYLTKNLKKFSEARMFATQDQTIQVGRGGGLPVQFVIQNLNFEKLREKLPVFLDEVAKDPTFQNNDVDLKFNKPELNISIDREKATNLGVSVQDVAQTLQLALSNRRLAYFLMNGKQYQVIGQVDRADRDEPVDLASFYVRSNQGQLIQLDNLVKFQEVSSPPQVYHYNRFKSATVSASLAPGKTIGDGVAAMNAIADRTLDQTFQTALSGPSRDYAESSSNTLFAFGLALVLVYLVLAAQFDSFVDPLIIMITVPLALAGAVFSLWMFNQTLNIFSQIGIIMLVGLVTKNGILIVEFANEQRLTGKNKFEAATESAAMRLRPILMTTLVAAFGALPLALALGSASKSRIPLGIVIVGGLMFSLVLTLYVVPVIYTYMTRRKDVSEEKTHQRPLPQPDGRPTGDTTKPEEMEVQL</sequence>
<reference evidence="3 4" key="1">
    <citation type="submission" date="2022-04" db="EMBL/GenBank/DDBJ databases">
        <title>Spirosoma sp. strain RP8 genome sequencing and assembly.</title>
        <authorList>
            <person name="Jung Y."/>
        </authorList>
    </citation>
    <scope>NUCLEOTIDE SEQUENCE [LARGE SCALE GENOMIC DNA]</scope>
    <source>
        <strain evidence="3 4">RP8</strain>
    </source>
</reference>
<gene>
    <name evidence="3" type="ORF">M0L20_21085</name>
</gene>
<evidence type="ECO:0000313" key="3">
    <source>
        <dbReference type="EMBL" id="MCK8494376.1"/>
    </source>
</evidence>
<dbReference type="RefSeq" id="WP_248478910.1">
    <property type="nucleotide sequence ID" value="NZ_JALPRF010000003.1"/>
</dbReference>
<dbReference type="Gene3D" id="3.30.70.1320">
    <property type="entry name" value="Multidrug efflux transporter AcrB pore domain like"/>
    <property type="match status" value="1"/>
</dbReference>
<keyword evidence="2" id="KW-0472">Membrane</keyword>
<dbReference type="Gene3D" id="3.30.2090.10">
    <property type="entry name" value="Multidrug efflux transporter AcrB TolC docking domain, DN and DC subdomains"/>
    <property type="match status" value="2"/>
</dbReference>
<feature type="transmembrane region" description="Helical" evidence="2">
    <location>
        <begin position="857"/>
        <end position="875"/>
    </location>
</feature>
<feature type="transmembrane region" description="Helical" evidence="2">
    <location>
        <begin position="386"/>
        <end position="411"/>
    </location>
</feature>
<feature type="transmembrane region" description="Helical" evidence="2">
    <location>
        <begin position="463"/>
        <end position="487"/>
    </location>
</feature>
<name>A0ABT0HQD1_9BACT</name>
<accession>A0ABT0HQD1</accession>
<feature type="transmembrane region" description="Helical" evidence="2">
    <location>
        <begin position="431"/>
        <end position="451"/>
    </location>
</feature>
<dbReference type="InterPro" id="IPR001036">
    <property type="entry name" value="Acrflvin-R"/>
</dbReference>
<dbReference type="Gene3D" id="1.20.1640.10">
    <property type="entry name" value="Multidrug efflux transporter AcrB transmembrane domain"/>
    <property type="match status" value="2"/>
</dbReference>
<keyword evidence="2" id="KW-0812">Transmembrane</keyword>
<proteinExistence type="predicted"/>
<dbReference type="PANTHER" id="PTHR32063">
    <property type="match status" value="1"/>
</dbReference>
<evidence type="ECO:0000256" key="2">
    <source>
        <dbReference type="SAM" id="Phobius"/>
    </source>
</evidence>
<feature type="transmembrane region" description="Helical" evidence="2">
    <location>
        <begin position="987"/>
        <end position="1011"/>
    </location>
</feature>
<feature type="transmembrane region" description="Helical" evidence="2">
    <location>
        <begin position="954"/>
        <end position="975"/>
    </location>
</feature>
<feature type="transmembrane region" description="Helical" evidence="2">
    <location>
        <begin position="908"/>
        <end position="933"/>
    </location>
</feature>
<dbReference type="InterPro" id="IPR027463">
    <property type="entry name" value="AcrB_DN_DC_subdom"/>
</dbReference>
<keyword evidence="2" id="KW-1133">Transmembrane helix</keyword>
<protein>
    <submittedName>
        <fullName evidence="3">Efflux RND transporter permease subunit</fullName>
    </submittedName>
</protein>
<dbReference type="SUPFAM" id="SSF82866">
    <property type="entry name" value="Multidrug efflux transporter AcrB transmembrane domain"/>
    <property type="match status" value="2"/>
</dbReference>
<dbReference type="Gene3D" id="3.30.70.1440">
    <property type="entry name" value="Multidrug efflux transporter AcrB pore domain"/>
    <property type="match status" value="1"/>
</dbReference>
<dbReference type="Gene3D" id="3.30.70.1430">
    <property type="entry name" value="Multidrug efflux transporter AcrB pore domain"/>
    <property type="match status" value="2"/>
</dbReference>
<evidence type="ECO:0000313" key="4">
    <source>
        <dbReference type="Proteomes" id="UP001202180"/>
    </source>
</evidence>
<comment type="caution">
    <text evidence="3">The sequence shown here is derived from an EMBL/GenBank/DDBJ whole genome shotgun (WGS) entry which is preliminary data.</text>
</comment>
<dbReference type="EMBL" id="JALPRF010000003">
    <property type="protein sequence ID" value="MCK8494376.1"/>
    <property type="molecule type" value="Genomic_DNA"/>
</dbReference>
<keyword evidence="4" id="KW-1185">Reference proteome</keyword>
<dbReference type="SUPFAM" id="SSF82693">
    <property type="entry name" value="Multidrug efflux transporter AcrB pore domain, PN1, PN2, PC1 and PC2 subdomains"/>
    <property type="match status" value="3"/>
</dbReference>
<dbReference type="SUPFAM" id="SSF82714">
    <property type="entry name" value="Multidrug efflux transporter AcrB TolC docking domain, DN and DC subdomains"/>
    <property type="match status" value="2"/>
</dbReference>
<dbReference type="Pfam" id="PF00873">
    <property type="entry name" value="ACR_tran"/>
    <property type="match status" value="1"/>
</dbReference>
<feature type="compositionally biased region" description="Basic and acidic residues" evidence="1">
    <location>
        <begin position="1039"/>
        <end position="1048"/>
    </location>
</feature>
<dbReference type="Proteomes" id="UP001202180">
    <property type="component" value="Unassembled WGS sequence"/>
</dbReference>
<feature type="transmembrane region" description="Helical" evidence="2">
    <location>
        <begin position="882"/>
        <end position="902"/>
    </location>
</feature>
<feature type="transmembrane region" description="Helical" evidence="2">
    <location>
        <begin position="334"/>
        <end position="353"/>
    </location>
</feature>
<evidence type="ECO:0000256" key="1">
    <source>
        <dbReference type="SAM" id="MobiDB-lite"/>
    </source>
</evidence>
<dbReference type="PRINTS" id="PR00702">
    <property type="entry name" value="ACRIFLAVINRP"/>
</dbReference>